<dbReference type="Pfam" id="PF05326">
    <property type="entry name" value="SVA"/>
    <property type="match status" value="1"/>
</dbReference>
<sequence length="145" mass="16389">MHLLQLLLRAGPGVLVLVLCLQLGTNKAQEDTREVIKMQSNMPSNAKENEEVTMTLSVATELRECMVIKTYLQGSHPMDGPFNFVYTACLCENYSRTFFWDFEVNRTMAIATMVHITEEEGICPNISVVPSGKKYYYTIGKIQTV</sequence>
<dbReference type="Proteomes" id="UP000694425">
    <property type="component" value="Unplaced"/>
</dbReference>
<dbReference type="PANTHER" id="PTHR15096:SF5">
    <property type="entry name" value="PROLACTIN-INDUCIBLE PROTEIN"/>
    <property type="match status" value="1"/>
</dbReference>
<evidence type="ECO:0000256" key="1">
    <source>
        <dbReference type="ARBA" id="ARBA00004613"/>
    </source>
</evidence>
<organism evidence="9 10">
    <name type="scientific">Neovison vison</name>
    <name type="common">American mink</name>
    <name type="synonym">Mustela vison</name>
    <dbReference type="NCBI Taxonomy" id="452646"/>
    <lineage>
        <taxon>Eukaryota</taxon>
        <taxon>Metazoa</taxon>
        <taxon>Chordata</taxon>
        <taxon>Craniata</taxon>
        <taxon>Vertebrata</taxon>
        <taxon>Euteleostomi</taxon>
        <taxon>Mammalia</taxon>
        <taxon>Eutheria</taxon>
        <taxon>Laurasiatheria</taxon>
        <taxon>Carnivora</taxon>
        <taxon>Caniformia</taxon>
        <taxon>Musteloidea</taxon>
        <taxon>Mustelidae</taxon>
        <taxon>Mustelinae</taxon>
        <taxon>Neogale</taxon>
    </lineage>
</organism>
<dbReference type="GO" id="GO:0002682">
    <property type="term" value="P:regulation of immune system process"/>
    <property type="evidence" value="ECO:0007669"/>
    <property type="project" value="TreeGrafter"/>
</dbReference>
<keyword evidence="4 8" id="KW-0732">Signal</keyword>
<keyword evidence="10" id="KW-1185">Reference proteome</keyword>
<dbReference type="InterPro" id="IPR013783">
    <property type="entry name" value="Ig-like_fold"/>
</dbReference>
<dbReference type="GO" id="GO:0070233">
    <property type="term" value="P:negative regulation of T cell apoptotic process"/>
    <property type="evidence" value="ECO:0007669"/>
    <property type="project" value="Ensembl"/>
</dbReference>
<dbReference type="FunFam" id="2.60.40.10:FF:001572">
    <property type="entry name" value="Prolactin-inducible protein homolog"/>
    <property type="match status" value="1"/>
</dbReference>
<protein>
    <recommendedName>
        <fullName evidence="7">Prolactin-induced protein</fullName>
    </recommendedName>
</protein>
<feature type="chain" id="PRO_5034076034" description="Prolactin-induced protein" evidence="8">
    <location>
        <begin position="29"/>
        <end position="145"/>
    </location>
</feature>
<dbReference type="Gene3D" id="2.60.40.10">
    <property type="entry name" value="Immunoglobulins"/>
    <property type="match status" value="1"/>
</dbReference>
<evidence type="ECO:0000313" key="10">
    <source>
        <dbReference type="Proteomes" id="UP000694425"/>
    </source>
</evidence>
<dbReference type="GO" id="GO:0019864">
    <property type="term" value="F:IgG binding"/>
    <property type="evidence" value="ECO:0007669"/>
    <property type="project" value="Ensembl"/>
</dbReference>
<evidence type="ECO:0000256" key="5">
    <source>
        <dbReference type="ARBA" id="ARBA00023157"/>
    </source>
</evidence>
<comment type="subunit">
    <text evidence="6">Monomer. Interacts with AZGP1.</text>
</comment>
<dbReference type="PANTHER" id="PTHR15096">
    <property type="entry name" value="PROLACTIN-INDUCIBLE PROTEIN/SEMINAL VESICLE ANTIGEN"/>
    <property type="match status" value="1"/>
</dbReference>
<dbReference type="GO" id="GO:0006508">
    <property type="term" value="P:proteolysis"/>
    <property type="evidence" value="ECO:0007669"/>
    <property type="project" value="Ensembl"/>
</dbReference>
<dbReference type="GeneTree" id="ENSGT00390000002099"/>
<dbReference type="GO" id="GO:0005634">
    <property type="term" value="C:nucleus"/>
    <property type="evidence" value="ECO:0007669"/>
    <property type="project" value="Ensembl"/>
</dbReference>
<evidence type="ECO:0000256" key="7">
    <source>
        <dbReference type="ARBA" id="ARBA00032342"/>
    </source>
</evidence>
<evidence type="ECO:0000256" key="8">
    <source>
        <dbReference type="SAM" id="SignalP"/>
    </source>
</evidence>
<evidence type="ECO:0000256" key="4">
    <source>
        <dbReference type="ARBA" id="ARBA00022729"/>
    </source>
</evidence>
<reference evidence="9" key="1">
    <citation type="submission" date="2025-08" db="UniProtKB">
        <authorList>
            <consortium name="Ensembl"/>
        </authorList>
    </citation>
    <scope>IDENTIFICATION</scope>
</reference>
<dbReference type="GO" id="GO:0042802">
    <property type="term" value="F:identical protein binding"/>
    <property type="evidence" value="ECO:0007669"/>
    <property type="project" value="Ensembl"/>
</dbReference>
<keyword evidence="3" id="KW-0964">Secreted</keyword>
<dbReference type="GO" id="GO:0005615">
    <property type="term" value="C:extracellular space"/>
    <property type="evidence" value="ECO:0007669"/>
    <property type="project" value="Ensembl"/>
</dbReference>
<dbReference type="Ensembl" id="ENSNVIT00000002953.1">
    <property type="protein sequence ID" value="ENSNVIP00000002538.1"/>
    <property type="gene ID" value="ENSNVIG00000002051.1"/>
</dbReference>
<comment type="similarity">
    <text evidence="2">Belongs to the PIP family.</text>
</comment>
<evidence type="ECO:0000256" key="6">
    <source>
        <dbReference type="ARBA" id="ARBA00025932"/>
    </source>
</evidence>
<gene>
    <name evidence="9" type="primary">PIP</name>
</gene>
<dbReference type="GO" id="GO:0001580">
    <property type="term" value="P:detection of chemical stimulus involved in sensory perception of bitter taste"/>
    <property type="evidence" value="ECO:0007669"/>
    <property type="project" value="Ensembl"/>
</dbReference>
<keyword evidence="5" id="KW-1015">Disulfide bond</keyword>
<evidence type="ECO:0000313" key="9">
    <source>
        <dbReference type="Ensembl" id="ENSNVIP00000002538.1"/>
    </source>
</evidence>
<dbReference type="SUPFAM" id="SSF81296">
    <property type="entry name" value="E set domains"/>
    <property type="match status" value="1"/>
</dbReference>
<evidence type="ECO:0000256" key="2">
    <source>
        <dbReference type="ARBA" id="ARBA00006819"/>
    </source>
</evidence>
<dbReference type="InterPro" id="IPR014756">
    <property type="entry name" value="Ig_E-set"/>
</dbReference>
<dbReference type="GO" id="GO:0004190">
    <property type="term" value="F:aspartic-type endopeptidase activity"/>
    <property type="evidence" value="ECO:0007669"/>
    <property type="project" value="Ensembl"/>
</dbReference>
<dbReference type="GO" id="GO:0010628">
    <property type="term" value="P:positive regulation of gene expression"/>
    <property type="evidence" value="ECO:0007669"/>
    <property type="project" value="Ensembl"/>
</dbReference>
<comment type="subcellular location">
    <subcellularLocation>
        <location evidence="1">Secreted</location>
    </subcellularLocation>
</comment>
<proteinExistence type="inferred from homology"/>
<dbReference type="AlphaFoldDB" id="A0A8C7AAN1"/>
<accession>A0A8C7AAN1</accession>
<feature type="signal peptide" evidence="8">
    <location>
        <begin position="1"/>
        <end position="28"/>
    </location>
</feature>
<name>A0A8C7AAN1_NEOVI</name>
<reference evidence="9" key="2">
    <citation type="submission" date="2025-09" db="UniProtKB">
        <authorList>
            <consortium name="Ensembl"/>
        </authorList>
    </citation>
    <scope>IDENTIFICATION</scope>
</reference>
<evidence type="ECO:0000256" key="3">
    <source>
        <dbReference type="ARBA" id="ARBA00022525"/>
    </source>
</evidence>
<dbReference type="InterPro" id="IPR007990">
    <property type="entry name" value="PIP"/>
</dbReference>